<dbReference type="Proteomes" id="UP001597419">
    <property type="component" value="Unassembled WGS sequence"/>
</dbReference>
<keyword evidence="1" id="KW-0812">Transmembrane</keyword>
<keyword evidence="1" id="KW-1133">Transmembrane helix</keyword>
<organism evidence="2 3">
    <name type="scientific">Amycolatopsis samaneae</name>
    <dbReference type="NCBI Taxonomy" id="664691"/>
    <lineage>
        <taxon>Bacteria</taxon>
        <taxon>Bacillati</taxon>
        <taxon>Actinomycetota</taxon>
        <taxon>Actinomycetes</taxon>
        <taxon>Pseudonocardiales</taxon>
        <taxon>Pseudonocardiaceae</taxon>
        <taxon>Amycolatopsis</taxon>
    </lineage>
</organism>
<accession>A0ABW5GGH0</accession>
<reference evidence="3" key="1">
    <citation type="journal article" date="2019" name="Int. J. Syst. Evol. Microbiol.">
        <title>The Global Catalogue of Microorganisms (GCM) 10K type strain sequencing project: providing services to taxonomists for standard genome sequencing and annotation.</title>
        <authorList>
            <consortium name="The Broad Institute Genomics Platform"/>
            <consortium name="The Broad Institute Genome Sequencing Center for Infectious Disease"/>
            <person name="Wu L."/>
            <person name="Ma J."/>
        </authorList>
    </citation>
    <scope>NUCLEOTIDE SEQUENCE [LARGE SCALE GENOMIC DNA]</scope>
    <source>
        <strain evidence="3">CGMCC 4.7643</strain>
    </source>
</reference>
<keyword evidence="1" id="KW-0472">Membrane</keyword>
<feature type="transmembrane region" description="Helical" evidence="1">
    <location>
        <begin position="58"/>
        <end position="80"/>
    </location>
</feature>
<feature type="transmembrane region" description="Helical" evidence="1">
    <location>
        <begin position="127"/>
        <end position="147"/>
    </location>
</feature>
<proteinExistence type="predicted"/>
<evidence type="ECO:0000256" key="1">
    <source>
        <dbReference type="SAM" id="Phobius"/>
    </source>
</evidence>
<sequence length="196" mass="20000">MVLTVAGASLDLFRTEPGLGRHRLSGDGFGSAAFLRTAWDTRFTVGGRTAATQPAAPVGIPLIIATLLLVVAVAVGVRYALRGSAGVLARRLTAAGAVFLAGVVCTIGVGGIDWSTNVDMETSPEPGMWLLVAAVVVAAAATVMIHLRGPAPTAGWADPHLAFADTPTPSTGVSITVLPPEPPPTPPWAPEHGERS</sequence>
<protein>
    <submittedName>
        <fullName evidence="2">Uncharacterized protein</fullName>
    </submittedName>
</protein>
<feature type="transmembrane region" description="Helical" evidence="1">
    <location>
        <begin position="92"/>
        <end position="112"/>
    </location>
</feature>
<gene>
    <name evidence="2" type="ORF">ACFSYJ_12660</name>
</gene>
<comment type="caution">
    <text evidence="2">The sequence shown here is derived from an EMBL/GenBank/DDBJ whole genome shotgun (WGS) entry which is preliminary data.</text>
</comment>
<name>A0ABW5GGH0_9PSEU</name>
<keyword evidence="3" id="KW-1185">Reference proteome</keyword>
<evidence type="ECO:0000313" key="3">
    <source>
        <dbReference type="Proteomes" id="UP001597419"/>
    </source>
</evidence>
<dbReference type="EMBL" id="JBHUKU010000006">
    <property type="protein sequence ID" value="MFD2459455.1"/>
    <property type="molecule type" value="Genomic_DNA"/>
</dbReference>
<evidence type="ECO:0000313" key="2">
    <source>
        <dbReference type="EMBL" id="MFD2459455.1"/>
    </source>
</evidence>